<dbReference type="EMBL" id="BEZZ01129678">
    <property type="protein sequence ID" value="GCC44135.1"/>
    <property type="molecule type" value="Genomic_DNA"/>
</dbReference>
<feature type="region of interest" description="Disordered" evidence="1">
    <location>
        <begin position="19"/>
        <end position="56"/>
    </location>
</feature>
<dbReference type="Proteomes" id="UP000287033">
    <property type="component" value="Unassembled WGS sequence"/>
</dbReference>
<evidence type="ECO:0000313" key="3">
    <source>
        <dbReference type="Proteomes" id="UP000287033"/>
    </source>
</evidence>
<dbReference type="AlphaFoldDB" id="A0A401TNB8"/>
<comment type="caution">
    <text evidence="2">The sequence shown here is derived from an EMBL/GenBank/DDBJ whole genome shotgun (WGS) entry which is preliminary data.</text>
</comment>
<name>A0A401TNB8_CHIPU</name>
<accession>A0A401TNB8</accession>
<gene>
    <name evidence="2" type="ORF">chiPu_0028341</name>
</gene>
<evidence type="ECO:0000256" key="1">
    <source>
        <dbReference type="SAM" id="MobiDB-lite"/>
    </source>
</evidence>
<sequence>MAKKQELLLTKAPSVPKFTAPTKVGPVKGNVSSNKGSSTVVTGTRSQHRPIQAAASKVPIAREKKGNFKSFPLLIQTKEVDLLSFLVRMGEEI</sequence>
<proteinExistence type="predicted"/>
<reference evidence="2 3" key="1">
    <citation type="journal article" date="2018" name="Nat. Ecol. Evol.">
        <title>Shark genomes provide insights into elasmobranch evolution and the origin of vertebrates.</title>
        <authorList>
            <person name="Hara Y"/>
            <person name="Yamaguchi K"/>
            <person name="Onimaru K"/>
            <person name="Kadota M"/>
            <person name="Koyanagi M"/>
            <person name="Keeley SD"/>
            <person name="Tatsumi K"/>
            <person name="Tanaka K"/>
            <person name="Motone F"/>
            <person name="Kageyama Y"/>
            <person name="Nozu R"/>
            <person name="Adachi N"/>
            <person name="Nishimura O"/>
            <person name="Nakagawa R"/>
            <person name="Tanegashima C"/>
            <person name="Kiyatake I"/>
            <person name="Matsumoto R"/>
            <person name="Murakumo K"/>
            <person name="Nishida K"/>
            <person name="Terakita A"/>
            <person name="Kuratani S"/>
            <person name="Sato K"/>
            <person name="Hyodo S Kuraku.S."/>
        </authorList>
    </citation>
    <scope>NUCLEOTIDE SEQUENCE [LARGE SCALE GENOMIC DNA]</scope>
</reference>
<feature type="compositionally biased region" description="Polar residues" evidence="1">
    <location>
        <begin position="30"/>
        <end position="45"/>
    </location>
</feature>
<evidence type="ECO:0000313" key="2">
    <source>
        <dbReference type="EMBL" id="GCC44135.1"/>
    </source>
</evidence>
<keyword evidence="3" id="KW-1185">Reference proteome</keyword>
<organism evidence="2 3">
    <name type="scientific">Chiloscyllium punctatum</name>
    <name type="common">Brownbanded bambooshark</name>
    <name type="synonym">Hemiscyllium punctatum</name>
    <dbReference type="NCBI Taxonomy" id="137246"/>
    <lineage>
        <taxon>Eukaryota</taxon>
        <taxon>Metazoa</taxon>
        <taxon>Chordata</taxon>
        <taxon>Craniata</taxon>
        <taxon>Vertebrata</taxon>
        <taxon>Chondrichthyes</taxon>
        <taxon>Elasmobranchii</taxon>
        <taxon>Galeomorphii</taxon>
        <taxon>Galeoidea</taxon>
        <taxon>Orectolobiformes</taxon>
        <taxon>Hemiscylliidae</taxon>
        <taxon>Chiloscyllium</taxon>
    </lineage>
</organism>
<protein>
    <submittedName>
        <fullName evidence="2">Uncharacterized protein</fullName>
    </submittedName>
</protein>